<proteinExistence type="predicted"/>
<gene>
    <name evidence="1" type="primary">Csmd3_10</name>
    <name evidence="1" type="ORF">EYF80_065378</name>
</gene>
<comment type="caution">
    <text evidence="1">The sequence shown here is derived from an EMBL/GenBank/DDBJ whole genome shotgun (WGS) entry which is preliminary data.</text>
</comment>
<name>A0A4Z2E6E4_9TELE</name>
<dbReference type="InterPro" id="IPR035914">
    <property type="entry name" value="Sperma_CUB_dom_sf"/>
</dbReference>
<accession>A0A4Z2E6E4</accession>
<dbReference type="EMBL" id="SRLO01015215">
    <property type="protein sequence ID" value="TNN24496.1"/>
    <property type="molecule type" value="Genomic_DNA"/>
</dbReference>
<dbReference type="Proteomes" id="UP000314294">
    <property type="component" value="Unassembled WGS sequence"/>
</dbReference>
<dbReference type="OrthoDB" id="5804959at2759"/>
<organism evidence="1 2">
    <name type="scientific">Liparis tanakae</name>
    <name type="common">Tanaka's snailfish</name>
    <dbReference type="NCBI Taxonomy" id="230148"/>
    <lineage>
        <taxon>Eukaryota</taxon>
        <taxon>Metazoa</taxon>
        <taxon>Chordata</taxon>
        <taxon>Craniata</taxon>
        <taxon>Vertebrata</taxon>
        <taxon>Euteleostomi</taxon>
        <taxon>Actinopterygii</taxon>
        <taxon>Neopterygii</taxon>
        <taxon>Teleostei</taxon>
        <taxon>Neoteleostei</taxon>
        <taxon>Acanthomorphata</taxon>
        <taxon>Eupercaria</taxon>
        <taxon>Perciformes</taxon>
        <taxon>Cottioidei</taxon>
        <taxon>Cottales</taxon>
        <taxon>Liparidae</taxon>
        <taxon>Liparis</taxon>
    </lineage>
</organism>
<dbReference type="SUPFAM" id="SSF49854">
    <property type="entry name" value="Spermadhesin, CUB domain"/>
    <property type="match status" value="1"/>
</dbReference>
<protein>
    <submittedName>
        <fullName evidence="1">CUB and sushi domain-containing protein 3</fullName>
    </submittedName>
</protein>
<dbReference type="AlphaFoldDB" id="A0A4Z2E6E4"/>
<sequence length="93" mass="10626">MNGTIYSPGHPAEYPHFLDCVWTVLIKFHSDFSTSGFFVLQYYAYQLRTCQRPPPVANATFLSDDDEFEIGVSCLCFTDESEEPSPGLRSFTW</sequence>
<evidence type="ECO:0000313" key="1">
    <source>
        <dbReference type="EMBL" id="TNN24496.1"/>
    </source>
</evidence>
<keyword evidence="2" id="KW-1185">Reference proteome</keyword>
<reference evidence="1 2" key="1">
    <citation type="submission" date="2019-03" db="EMBL/GenBank/DDBJ databases">
        <title>First draft genome of Liparis tanakae, snailfish: a comprehensive survey of snailfish specific genes.</title>
        <authorList>
            <person name="Kim W."/>
            <person name="Song I."/>
            <person name="Jeong J.-H."/>
            <person name="Kim D."/>
            <person name="Kim S."/>
            <person name="Ryu S."/>
            <person name="Song J.Y."/>
            <person name="Lee S.K."/>
        </authorList>
    </citation>
    <scope>NUCLEOTIDE SEQUENCE [LARGE SCALE GENOMIC DNA]</scope>
    <source>
        <tissue evidence="1">Muscle</tissue>
    </source>
</reference>
<evidence type="ECO:0000313" key="2">
    <source>
        <dbReference type="Proteomes" id="UP000314294"/>
    </source>
</evidence>